<accession>A0A2P6Q9C2</accession>
<name>A0A2P6Q9C2_ROSCH</name>
<protein>
    <submittedName>
        <fullName evidence="1">Putative nucleic acid-binding protein</fullName>
    </submittedName>
</protein>
<keyword evidence="2" id="KW-1185">Reference proteome</keyword>
<dbReference type="Gene3D" id="2.40.50.140">
    <property type="entry name" value="Nucleic acid-binding proteins"/>
    <property type="match status" value="1"/>
</dbReference>
<proteinExistence type="predicted"/>
<dbReference type="Proteomes" id="UP000238479">
    <property type="component" value="Chromosome 5"/>
</dbReference>
<reference evidence="1 2" key="1">
    <citation type="journal article" date="2018" name="Nat. Genet.">
        <title>The Rosa genome provides new insights in the design of modern roses.</title>
        <authorList>
            <person name="Bendahmane M."/>
        </authorList>
    </citation>
    <scope>NUCLEOTIDE SEQUENCE [LARGE SCALE GENOMIC DNA]</scope>
    <source>
        <strain evidence="2">cv. Old Blush</strain>
    </source>
</reference>
<sequence>MSSVGDLLQVNQSYLGLEDKRVRSIRYEGCPQCYKQLTVQKNSDLQVCLDHSMQIPLPCYRVHATIEDPNSEATIKLRGKPVEQLFGITCRDLIDSERYLSKHKESTKCQHTSSSNV</sequence>
<dbReference type="InterPro" id="IPR012340">
    <property type="entry name" value="NA-bd_OB-fold"/>
</dbReference>
<organism evidence="1 2">
    <name type="scientific">Rosa chinensis</name>
    <name type="common">China rose</name>
    <dbReference type="NCBI Taxonomy" id="74649"/>
    <lineage>
        <taxon>Eukaryota</taxon>
        <taxon>Viridiplantae</taxon>
        <taxon>Streptophyta</taxon>
        <taxon>Embryophyta</taxon>
        <taxon>Tracheophyta</taxon>
        <taxon>Spermatophyta</taxon>
        <taxon>Magnoliopsida</taxon>
        <taxon>eudicotyledons</taxon>
        <taxon>Gunneridae</taxon>
        <taxon>Pentapetalae</taxon>
        <taxon>rosids</taxon>
        <taxon>fabids</taxon>
        <taxon>Rosales</taxon>
        <taxon>Rosaceae</taxon>
        <taxon>Rosoideae</taxon>
        <taxon>Rosoideae incertae sedis</taxon>
        <taxon>Rosa</taxon>
    </lineage>
</organism>
<comment type="caution">
    <text evidence="1">The sequence shown here is derived from an EMBL/GenBank/DDBJ whole genome shotgun (WGS) entry which is preliminary data.</text>
</comment>
<dbReference type="SUPFAM" id="SSF50249">
    <property type="entry name" value="Nucleic acid-binding proteins"/>
    <property type="match status" value="1"/>
</dbReference>
<evidence type="ECO:0000313" key="2">
    <source>
        <dbReference type="Proteomes" id="UP000238479"/>
    </source>
</evidence>
<dbReference type="Gramene" id="PRQ30776">
    <property type="protein sequence ID" value="PRQ30776"/>
    <property type="gene ID" value="RchiOBHm_Chr5g0028311"/>
</dbReference>
<gene>
    <name evidence="1" type="ORF">RchiOBHm_Chr5g0028311</name>
</gene>
<dbReference type="AlphaFoldDB" id="A0A2P6Q9C2"/>
<evidence type="ECO:0000313" key="1">
    <source>
        <dbReference type="EMBL" id="PRQ30776.1"/>
    </source>
</evidence>
<dbReference type="EMBL" id="PDCK01000043">
    <property type="protein sequence ID" value="PRQ30776.1"/>
    <property type="molecule type" value="Genomic_DNA"/>
</dbReference>